<dbReference type="Pfam" id="PF01408">
    <property type="entry name" value="GFO_IDH_MocA"/>
    <property type="match status" value="1"/>
</dbReference>
<dbReference type="Proteomes" id="UP001589647">
    <property type="component" value="Unassembled WGS sequence"/>
</dbReference>
<evidence type="ECO:0000256" key="1">
    <source>
        <dbReference type="ARBA" id="ARBA00010928"/>
    </source>
</evidence>
<sequence>MAERRRYALSGLSRRAMSVFTRPLGGAYAESGEIVAVCDPDEARVRDLDPALPWYPPDRLDDLITETRPDTLLVAGPDHTHAEAILTGLARGLAVVSEKPMVTTARDAARIVAADPGGRVRVTHNLRYAPRHQAVKRLLMAGEIGRVVSVELVWNVETLHGASYFQRWNRRAELSGGLQVHKSCHHFDLVGWWLADVPVQVFGYGSRAYYGAGSPHAADDPYRRRWAEEGVSLPDSPLGHIYDTEIDIEDNYAALVRYRGGAHLSYSIQFSAPWEGYRLGINGTHGRIEATLEYGRQASGPPEPIVVFPMFGDRRELVVEGEVGGHLGADELLVRDLFTGGGDDPLGLRAGSLDGARAVAVGEAVRLSSRTGQPVDVEALLASGCPT</sequence>
<dbReference type="Gene3D" id="3.30.360.10">
    <property type="entry name" value="Dihydrodipicolinate Reductase, domain 2"/>
    <property type="match status" value="1"/>
</dbReference>
<dbReference type="InterPro" id="IPR000683">
    <property type="entry name" value="Gfo/Idh/MocA-like_OxRdtase_N"/>
</dbReference>
<evidence type="ECO:0000259" key="2">
    <source>
        <dbReference type="Pfam" id="PF01408"/>
    </source>
</evidence>
<evidence type="ECO:0000313" key="4">
    <source>
        <dbReference type="EMBL" id="MFB9209443.1"/>
    </source>
</evidence>
<dbReference type="InterPro" id="IPR051450">
    <property type="entry name" value="Gfo/Idh/MocA_Oxidoreductases"/>
</dbReference>
<evidence type="ECO:0000313" key="5">
    <source>
        <dbReference type="Proteomes" id="UP001589647"/>
    </source>
</evidence>
<proteinExistence type="inferred from homology"/>
<dbReference type="SUPFAM" id="SSF51735">
    <property type="entry name" value="NAD(P)-binding Rossmann-fold domains"/>
    <property type="match status" value="1"/>
</dbReference>
<gene>
    <name evidence="4" type="ORF">ACFFV7_50240</name>
</gene>
<dbReference type="Pfam" id="PF02894">
    <property type="entry name" value="GFO_IDH_MocA_C"/>
    <property type="match status" value="1"/>
</dbReference>
<dbReference type="InterPro" id="IPR004104">
    <property type="entry name" value="Gfo/Idh/MocA-like_OxRdtase_C"/>
</dbReference>
<dbReference type="PANTHER" id="PTHR43377:SF2">
    <property type="entry name" value="BINDING ROSSMANN FOLD OXIDOREDUCTASE, PUTATIVE (AFU_ORTHOLOGUE AFUA_4G00560)-RELATED"/>
    <property type="match status" value="1"/>
</dbReference>
<keyword evidence="5" id="KW-1185">Reference proteome</keyword>
<dbReference type="SUPFAM" id="SSF55347">
    <property type="entry name" value="Glyceraldehyde-3-phosphate dehydrogenase-like, C-terminal domain"/>
    <property type="match status" value="1"/>
</dbReference>
<protein>
    <submittedName>
        <fullName evidence="4">Gfo/Idh/MocA family protein</fullName>
    </submittedName>
</protein>
<dbReference type="Gene3D" id="3.40.50.720">
    <property type="entry name" value="NAD(P)-binding Rossmann-like Domain"/>
    <property type="match status" value="1"/>
</dbReference>
<organism evidence="4 5">
    <name type="scientific">Nonomuraea spiralis</name>
    <dbReference type="NCBI Taxonomy" id="46182"/>
    <lineage>
        <taxon>Bacteria</taxon>
        <taxon>Bacillati</taxon>
        <taxon>Actinomycetota</taxon>
        <taxon>Actinomycetes</taxon>
        <taxon>Streptosporangiales</taxon>
        <taxon>Streptosporangiaceae</taxon>
        <taxon>Nonomuraea</taxon>
    </lineage>
</organism>
<dbReference type="PANTHER" id="PTHR43377">
    <property type="entry name" value="BILIVERDIN REDUCTASE A"/>
    <property type="match status" value="1"/>
</dbReference>
<evidence type="ECO:0000259" key="3">
    <source>
        <dbReference type="Pfam" id="PF02894"/>
    </source>
</evidence>
<reference evidence="4 5" key="1">
    <citation type="submission" date="2024-09" db="EMBL/GenBank/DDBJ databases">
        <authorList>
            <person name="Sun Q."/>
            <person name="Mori K."/>
        </authorList>
    </citation>
    <scope>NUCLEOTIDE SEQUENCE [LARGE SCALE GENOMIC DNA]</scope>
    <source>
        <strain evidence="4 5">CCM 3426</strain>
    </source>
</reference>
<accession>A0ABV5IY36</accession>
<comment type="caution">
    <text evidence="4">The sequence shown here is derived from an EMBL/GenBank/DDBJ whole genome shotgun (WGS) entry which is preliminary data.</text>
</comment>
<feature type="domain" description="Gfo/Idh/MocA-like oxidoreductase N-terminal" evidence="2">
    <location>
        <begin position="32"/>
        <end position="114"/>
    </location>
</feature>
<dbReference type="RefSeq" id="WP_229824086.1">
    <property type="nucleotide sequence ID" value="NZ_BMRC01000006.1"/>
</dbReference>
<dbReference type="InterPro" id="IPR036291">
    <property type="entry name" value="NAD(P)-bd_dom_sf"/>
</dbReference>
<feature type="domain" description="Gfo/Idh/MocA-like oxidoreductase C-terminal" evidence="3">
    <location>
        <begin position="136"/>
        <end position="377"/>
    </location>
</feature>
<name>A0ABV5IY36_9ACTN</name>
<dbReference type="EMBL" id="JBHMEI010000104">
    <property type="protein sequence ID" value="MFB9209443.1"/>
    <property type="molecule type" value="Genomic_DNA"/>
</dbReference>
<comment type="similarity">
    <text evidence="1">Belongs to the Gfo/Idh/MocA family.</text>
</comment>